<dbReference type="AlphaFoldDB" id="A0A1W6N5U5"/>
<feature type="transmembrane region" description="Helical" evidence="6">
    <location>
        <begin position="6"/>
        <end position="30"/>
    </location>
</feature>
<evidence type="ECO:0000256" key="2">
    <source>
        <dbReference type="ARBA" id="ARBA00022475"/>
    </source>
</evidence>
<dbReference type="OrthoDB" id="7346064at2"/>
<feature type="transmembrane region" description="Helical" evidence="6">
    <location>
        <begin position="195"/>
        <end position="212"/>
    </location>
</feature>
<name>A0A1W6N5U5_9PROT</name>
<dbReference type="GO" id="GO:0015171">
    <property type="term" value="F:amino acid transmembrane transporter activity"/>
    <property type="evidence" value="ECO:0007669"/>
    <property type="project" value="TreeGrafter"/>
</dbReference>
<keyword evidence="8" id="KW-1185">Reference proteome</keyword>
<dbReference type="PANTHER" id="PTHR30086">
    <property type="entry name" value="ARGININE EXPORTER PROTEIN ARGO"/>
    <property type="match status" value="1"/>
</dbReference>
<keyword evidence="5 6" id="KW-0472">Membrane</keyword>
<sequence length="214" mass="23619">MMQYWPEFVILFTINALNVLSPGACFAVTVRNSAVYTRKVGVLTALGIAASSCIQKSYVLLGFGLFLAKNPTLFYIVKYVGCAHLIYLAFCCFKNSKKKIKPLSIGHALPHNQLSSFAAFRSGFLTDTLNPQASLGFMSIVVATVSPTTPISVQILYAVPLILTATLWYTTVALFFSNSALRTWFTKIQHWFERLMGSVLIGLSIRLAMITART</sequence>
<evidence type="ECO:0008006" key="9">
    <source>
        <dbReference type="Google" id="ProtNLM"/>
    </source>
</evidence>
<comment type="subcellular location">
    <subcellularLocation>
        <location evidence="1">Cell membrane</location>
        <topology evidence="1">Multi-pass membrane protein</topology>
    </subcellularLocation>
</comment>
<evidence type="ECO:0000256" key="6">
    <source>
        <dbReference type="SAM" id="Phobius"/>
    </source>
</evidence>
<evidence type="ECO:0000256" key="3">
    <source>
        <dbReference type="ARBA" id="ARBA00022692"/>
    </source>
</evidence>
<gene>
    <name evidence="7" type="ORF">GQ61_07535</name>
</gene>
<evidence type="ECO:0000256" key="4">
    <source>
        <dbReference type="ARBA" id="ARBA00022989"/>
    </source>
</evidence>
<dbReference type="STRING" id="1414854.GQ61_07535"/>
<dbReference type="RefSeq" id="WP_085784698.1">
    <property type="nucleotide sequence ID" value="NZ_CP008743.1"/>
</dbReference>
<dbReference type="EMBL" id="CP008743">
    <property type="protein sequence ID" value="ARN85158.1"/>
    <property type="molecule type" value="Genomic_DNA"/>
</dbReference>
<keyword evidence="3 6" id="KW-0812">Transmembrane</keyword>
<dbReference type="KEGG" id="naf:GQ61_07535"/>
<organism evidence="7 8">
    <name type="scientific">Candidatus Nucleicultrix amoebiphila FS5</name>
    <dbReference type="NCBI Taxonomy" id="1414854"/>
    <lineage>
        <taxon>Bacteria</taxon>
        <taxon>Pseudomonadati</taxon>
        <taxon>Pseudomonadota</taxon>
        <taxon>Alphaproteobacteria</taxon>
        <taxon>Holosporales</taxon>
        <taxon>Candidatus Nucleicultricaceae</taxon>
        <taxon>Candidatus Nucleicultrix</taxon>
    </lineage>
</organism>
<dbReference type="Proteomes" id="UP000237351">
    <property type="component" value="Chromosome"/>
</dbReference>
<keyword evidence="2" id="KW-1003">Cell membrane</keyword>
<feature type="transmembrane region" description="Helical" evidence="6">
    <location>
        <begin position="155"/>
        <end position="175"/>
    </location>
</feature>
<dbReference type="GO" id="GO:0005886">
    <property type="term" value="C:plasma membrane"/>
    <property type="evidence" value="ECO:0007669"/>
    <property type="project" value="UniProtKB-SubCell"/>
</dbReference>
<feature type="transmembrane region" description="Helical" evidence="6">
    <location>
        <begin position="42"/>
        <end position="67"/>
    </location>
</feature>
<evidence type="ECO:0000256" key="1">
    <source>
        <dbReference type="ARBA" id="ARBA00004651"/>
    </source>
</evidence>
<keyword evidence="4 6" id="KW-1133">Transmembrane helix</keyword>
<dbReference type="Pfam" id="PF01810">
    <property type="entry name" value="LysE"/>
    <property type="match status" value="1"/>
</dbReference>
<dbReference type="PANTHER" id="PTHR30086:SF21">
    <property type="entry name" value="TRANSPORT PROTEIN"/>
    <property type="match status" value="1"/>
</dbReference>
<evidence type="ECO:0000256" key="5">
    <source>
        <dbReference type="ARBA" id="ARBA00023136"/>
    </source>
</evidence>
<evidence type="ECO:0000313" key="8">
    <source>
        <dbReference type="Proteomes" id="UP000237351"/>
    </source>
</evidence>
<dbReference type="InterPro" id="IPR001123">
    <property type="entry name" value="LeuE-type"/>
</dbReference>
<proteinExistence type="predicted"/>
<feature type="transmembrane region" description="Helical" evidence="6">
    <location>
        <begin position="73"/>
        <end position="93"/>
    </location>
</feature>
<accession>A0A1W6N5U5</accession>
<reference evidence="7 8" key="1">
    <citation type="submission" date="2014-06" db="EMBL/GenBank/DDBJ databases">
        <title>The genome of the endonuclear symbiont Nucleicultrix amoebiphila.</title>
        <authorList>
            <person name="Schulz F."/>
            <person name="Horn M."/>
        </authorList>
    </citation>
    <scope>NUCLEOTIDE SEQUENCE [LARGE SCALE GENOMIC DNA]</scope>
    <source>
        <strain evidence="7 8">FS5</strain>
    </source>
</reference>
<evidence type="ECO:0000313" key="7">
    <source>
        <dbReference type="EMBL" id="ARN85158.1"/>
    </source>
</evidence>
<protein>
    <recommendedName>
        <fullName evidence="9">Lysine transporter LysE</fullName>
    </recommendedName>
</protein>